<name>A0A0M4BSR1_9BACT</name>
<dbReference type="AlphaFoldDB" id="A0A0M4BSR1"/>
<dbReference type="EMBL" id="KT336243">
    <property type="protein sequence ID" value="ALB75704.1"/>
    <property type="molecule type" value="Genomic_DNA"/>
</dbReference>
<reference evidence="1" key="1">
    <citation type="journal article" date="2015" name="Proc. Natl. Acad. Sci. U.S.A.">
        <title>Functional metagenomic discovery of bacterial effectors in the human microbiome and isolation of commendamide, a GPCR G2A/132 agonist.</title>
        <authorList>
            <person name="Cohen L.J."/>
            <person name="Kang H.S."/>
            <person name="Chu J."/>
            <person name="Huang Y.H."/>
            <person name="Gordon E.A."/>
            <person name="Reddy B.V."/>
            <person name="Ternei M.A."/>
            <person name="Craig J.W."/>
            <person name="Brady S.F."/>
        </authorList>
    </citation>
    <scope>NUCLEOTIDE SEQUENCE</scope>
</reference>
<protein>
    <submittedName>
        <fullName evidence="1">Uncharacterized protein</fullName>
    </submittedName>
</protein>
<proteinExistence type="predicted"/>
<organism evidence="1">
    <name type="scientific">uncultured bacterium 3b03</name>
    <dbReference type="NCBI Taxonomy" id="1701368"/>
    <lineage>
        <taxon>Bacteria</taxon>
        <taxon>environmental samples</taxon>
    </lineage>
</organism>
<evidence type="ECO:0000313" key="1">
    <source>
        <dbReference type="EMBL" id="ALB75704.1"/>
    </source>
</evidence>
<accession>A0A0M4BSR1</accession>
<sequence length="283" mass="33090">MEDIKPIDKFTLDKYVKEEDDLLEYVKQVAMEFCPDVYEGTYILETQALDIFKNRYNRKFIENKFSYADYKKEDSIQKALQGIGIDINKFWYLVLFVFDYSNGSCLEGLKLYDSPKEELEKFINIVASTCKEDKGVNKISGISFNKFLTLTLKGGKHPLVITNPNTIFYIACLLEDGLENIEQDSRMSREIVSLYKTKELYTARIYLFAKMILYFFETNPEFNNQRAPKGSGMNFSKLLLISNLIYFTQLSKTDGYLGDDDTLKKLIKQYKNKEIRTVNNFYL</sequence>